<feature type="compositionally biased region" description="Basic and acidic residues" evidence="1">
    <location>
        <begin position="19"/>
        <end position="35"/>
    </location>
</feature>
<dbReference type="AlphaFoldDB" id="A0A918VEG3"/>
<evidence type="ECO:0000313" key="2">
    <source>
        <dbReference type="EMBL" id="GGZ92009.1"/>
    </source>
</evidence>
<reference evidence="2" key="1">
    <citation type="journal article" date="2014" name="Int. J. Syst. Evol. Microbiol.">
        <title>Complete genome sequence of Corynebacterium casei LMG S-19264T (=DSM 44701T), isolated from a smear-ripened cheese.</title>
        <authorList>
            <consortium name="US DOE Joint Genome Institute (JGI-PGF)"/>
            <person name="Walter F."/>
            <person name="Albersmeier A."/>
            <person name="Kalinowski J."/>
            <person name="Ruckert C."/>
        </authorList>
    </citation>
    <scope>NUCLEOTIDE SEQUENCE</scope>
    <source>
        <strain evidence="2">JCM 5016</strain>
    </source>
</reference>
<organism evidence="2 3">
    <name type="scientific">Streptomyces echinoruber</name>
    <dbReference type="NCBI Taxonomy" id="68898"/>
    <lineage>
        <taxon>Bacteria</taxon>
        <taxon>Bacillati</taxon>
        <taxon>Actinomycetota</taxon>
        <taxon>Actinomycetes</taxon>
        <taxon>Kitasatosporales</taxon>
        <taxon>Streptomycetaceae</taxon>
        <taxon>Streptomyces</taxon>
    </lineage>
</organism>
<feature type="region of interest" description="Disordered" evidence="1">
    <location>
        <begin position="1"/>
        <end position="35"/>
    </location>
</feature>
<dbReference type="EMBL" id="BMWH01000012">
    <property type="protein sequence ID" value="GGZ92009.1"/>
    <property type="molecule type" value="Genomic_DNA"/>
</dbReference>
<accession>A0A918VEG3</accession>
<name>A0A918VEG3_9ACTN</name>
<protein>
    <submittedName>
        <fullName evidence="2">Uncharacterized protein</fullName>
    </submittedName>
</protein>
<dbReference type="RefSeq" id="WP_190058201.1">
    <property type="nucleotide sequence ID" value="NZ_BMWH01000012.1"/>
</dbReference>
<evidence type="ECO:0000313" key="3">
    <source>
        <dbReference type="Proteomes" id="UP000623010"/>
    </source>
</evidence>
<dbReference type="Proteomes" id="UP000623010">
    <property type="component" value="Unassembled WGS sequence"/>
</dbReference>
<comment type="caution">
    <text evidence="2">The sequence shown here is derived from an EMBL/GenBank/DDBJ whole genome shotgun (WGS) entry which is preliminary data.</text>
</comment>
<evidence type="ECO:0000256" key="1">
    <source>
        <dbReference type="SAM" id="MobiDB-lite"/>
    </source>
</evidence>
<gene>
    <name evidence="2" type="ORF">GCM10010389_33230</name>
</gene>
<keyword evidence="3" id="KW-1185">Reference proteome</keyword>
<reference evidence="2" key="2">
    <citation type="submission" date="2020-09" db="EMBL/GenBank/DDBJ databases">
        <authorList>
            <person name="Sun Q."/>
            <person name="Ohkuma M."/>
        </authorList>
    </citation>
    <scope>NUCLEOTIDE SEQUENCE</scope>
    <source>
        <strain evidence="2">JCM 5016</strain>
    </source>
</reference>
<proteinExistence type="predicted"/>
<sequence>MAAETDVFFWPDVPSSGTRDVRPVPEEAAAERDDAPGAVGAIGAIGDATAWTLFGMVFASMASGRPAALRRFGDGRGGSS</sequence>